<evidence type="ECO:0000256" key="6">
    <source>
        <dbReference type="ARBA" id="ARBA00022741"/>
    </source>
</evidence>
<dbReference type="InterPro" id="IPR048761">
    <property type="entry name" value="SMUBP-2_HCS1_1B"/>
</dbReference>
<sequence length="680" mass="78267">MSKDLSISLLNALENEKLIDYESTHQLLTSSSPKLLARNGQAVLNLSINNIRKSFTGKSIIELVIHSAVKNNNGNPFTDFKTGDIVKLQEMNKSEKGNDNNKDNDIFNIDGVVSKSSNEKINIVISKDCDEIWSNNSKFWIVKISNESTYKRMESTLRKLNEFKPNSITDILTGERKYIPKSKTSIDSWNNEFLNDSQKDAIEFAIGNEICIIHGPPGTGKTSTLIELILQLKNRINGRILITAASNIAADTILEKLSKYEKKSKKKRSSNELIRIGHPVRIMNHLRNYSLDYIINENKGKEFKDLENEIIKLEKEVRKPRISKEWSNRKSIWNEIKLLNKELKLRNSRIVNDTIKNAKIIISTLHGSGSWELVLNNYGNGIENFQNFIDVLIIDEVSQAMEPSCWIPIINHSPKKLIIAGDHKQLPPTLHMNENNKFFKILSMSLFDRLNKLYENNLPFKKFLNVQYRMCEKIMKFPSYKWYNNELIAHSSVANGKLIDLIQSPENFDDDLIEQIIWYDTQGMYDEIEDENGSKYNIGECYIIQKHIKKLIKLGISIDDIGVIAPYNAQVARLRELLWNGIIEEDGIIDEKFNVEISTVDGFQGREKEIILLSLVRTSNENFGNSEIGFVSDERRLNVSITRSKKQLFIVGDLNTFEKSGLNEWCDWIYENAEIRYDVE</sequence>
<dbReference type="Gene3D" id="3.40.50.300">
    <property type="entry name" value="P-loop containing nucleotide triphosphate hydrolases"/>
    <property type="match status" value="2"/>
</dbReference>
<dbReference type="EMBL" id="BTGB01000003">
    <property type="protein sequence ID" value="GMM45821.1"/>
    <property type="molecule type" value="Genomic_DNA"/>
</dbReference>
<comment type="caution">
    <text evidence="12">The sequence shown here is derived from an EMBL/GenBank/DDBJ whole genome shotgun (WGS) entry which is preliminary data.</text>
</comment>
<name>A0AAV5R5F0_PICKL</name>
<proteinExistence type="inferred from homology"/>
<comment type="subcellular location">
    <subcellularLocation>
        <location evidence="2">Cytoplasm</location>
    </subcellularLocation>
    <subcellularLocation>
        <location evidence="1">Nucleus</location>
    </subcellularLocation>
</comment>
<organism evidence="12 13">
    <name type="scientific">Pichia kluyveri</name>
    <name type="common">Yeast</name>
    <dbReference type="NCBI Taxonomy" id="36015"/>
    <lineage>
        <taxon>Eukaryota</taxon>
        <taxon>Fungi</taxon>
        <taxon>Dikarya</taxon>
        <taxon>Ascomycota</taxon>
        <taxon>Saccharomycotina</taxon>
        <taxon>Pichiomycetes</taxon>
        <taxon>Pichiales</taxon>
        <taxon>Pichiaceae</taxon>
        <taxon>Pichia</taxon>
    </lineage>
</organism>
<dbReference type="GO" id="GO:0016787">
    <property type="term" value="F:hydrolase activity"/>
    <property type="evidence" value="ECO:0007669"/>
    <property type="project" value="UniProtKB-KW"/>
</dbReference>
<dbReference type="GO" id="GO:0005634">
    <property type="term" value="C:nucleus"/>
    <property type="evidence" value="ECO:0007669"/>
    <property type="project" value="UniProtKB-SubCell"/>
</dbReference>
<dbReference type="GO" id="GO:0005737">
    <property type="term" value="C:cytoplasm"/>
    <property type="evidence" value="ECO:0007669"/>
    <property type="project" value="UniProtKB-SubCell"/>
</dbReference>
<dbReference type="CDD" id="cd18808">
    <property type="entry name" value="SF1_C_Upf1"/>
    <property type="match status" value="1"/>
</dbReference>
<keyword evidence="9" id="KW-0067">ATP-binding</keyword>
<dbReference type="GO" id="GO:0003723">
    <property type="term" value="F:RNA binding"/>
    <property type="evidence" value="ECO:0007669"/>
    <property type="project" value="InterPro"/>
</dbReference>
<dbReference type="GO" id="GO:0043139">
    <property type="term" value="F:5'-3' DNA helicase activity"/>
    <property type="evidence" value="ECO:0007669"/>
    <property type="project" value="TreeGrafter"/>
</dbReference>
<evidence type="ECO:0000256" key="2">
    <source>
        <dbReference type="ARBA" id="ARBA00004496"/>
    </source>
</evidence>
<evidence type="ECO:0000259" key="11">
    <source>
        <dbReference type="SMART" id="SM00382"/>
    </source>
</evidence>
<evidence type="ECO:0000256" key="10">
    <source>
        <dbReference type="ARBA" id="ARBA00023242"/>
    </source>
</evidence>
<dbReference type="GO" id="GO:0005694">
    <property type="term" value="C:chromosome"/>
    <property type="evidence" value="ECO:0007669"/>
    <property type="project" value="UniProtKB-ARBA"/>
</dbReference>
<comment type="similarity">
    <text evidence="3">Belongs to the DNA2/NAM7 helicase family.</text>
</comment>
<dbReference type="AlphaFoldDB" id="A0AAV5R5F0"/>
<dbReference type="FunFam" id="3.40.50.300:FF:000326">
    <property type="entry name" value="P-loop containing nucleoside triphosphate hydrolase"/>
    <property type="match status" value="1"/>
</dbReference>
<keyword evidence="13" id="KW-1185">Reference proteome</keyword>
<dbReference type="InterPro" id="IPR041679">
    <property type="entry name" value="DNA2/NAM7-like_C"/>
</dbReference>
<dbReference type="SMART" id="SM00382">
    <property type="entry name" value="AAA"/>
    <property type="match status" value="1"/>
</dbReference>
<dbReference type="InterPro" id="IPR041677">
    <property type="entry name" value="DNA2/NAM7_AAA_11"/>
</dbReference>
<dbReference type="InterPro" id="IPR003593">
    <property type="entry name" value="AAA+_ATPase"/>
</dbReference>
<dbReference type="NCBIfam" id="TIGR00376">
    <property type="entry name" value="IGHMBP2 family helicase"/>
    <property type="match status" value="1"/>
</dbReference>
<dbReference type="PANTHER" id="PTHR43788">
    <property type="entry name" value="DNA2/NAM7 HELICASE FAMILY MEMBER"/>
    <property type="match status" value="1"/>
</dbReference>
<evidence type="ECO:0000256" key="9">
    <source>
        <dbReference type="ARBA" id="ARBA00022840"/>
    </source>
</evidence>
<dbReference type="InterPro" id="IPR027417">
    <property type="entry name" value="P-loop_NTPase"/>
</dbReference>
<evidence type="ECO:0000313" key="12">
    <source>
        <dbReference type="EMBL" id="GMM45821.1"/>
    </source>
</evidence>
<evidence type="ECO:0000256" key="8">
    <source>
        <dbReference type="ARBA" id="ARBA00022806"/>
    </source>
</evidence>
<reference evidence="12 13" key="1">
    <citation type="journal article" date="2023" name="Elife">
        <title>Identification of key yeast species and microbe-microbe interactions impacting larval growth of Drosophila in the wild.</title>
        <authorList>
            <person name="Mure A."/>
            <person name="Sugiura Y."/>
            <person name="Maeda R."/>
            <person name="Honda K."/>
            <person name="Sakurai N."/>
            <person name="Takahashi Y."/>
            <person name="Watada M."/>
            <person name="Katoh T."/>
            <person name="Gotoh A."/>
            <person name="Gotoh Y."/>
            <person name="Taniguchi I."/>
            <person name="Nakamura K."/>
            <person name="Hayashi T."/>
            <person name="Katayama T."/>
            <person name="Uemura T."/>
            <person name="Hattori Y."/>
        </authorList>
    </citation>
    <scope>NUCLEOTIDE SEQUENCE [LARGE SCALE GENOMIC DNA]</scope>
    <source>
        <strain evidence="12 13">PK-24</strain>
    </source>
</reference>
<evidence type="ECO:0000256" key="7">
    <source>
        <dbReference type="ARBA" id="ARBA00022801"/>
    </source>
</evidence>
<keyword evidence="8 12" id="KW-0347">Helicase</keyword>
<dbReference type="Pfam" id="PF13087">
    <property type="entry name" value="AAA_12"/>
    <property type="match status" value="1"/>
</dbReference>
<gene>
    <name evidence="12" type="ORF">DAPK24_023960</name>
</gene>
<keyword evidence="6" id="KW-0547">Nucleotide-binding</keyword>
<dbReference type="GO" id="GO:0003677">
    <property type="term" value="F:DNA binding"/>
    <property type="evidence" value="ECO:0007669"/>
    <property type="project" value="InterPro"/>
</dbReference>
<dbReference type="PANTHER" id="PTHR43788:SF8">
    <property type="entry name" value="DNA-BINDING PROTEIN SMUBP-2"/>
    <property type="match status" value="1"/>
</dbReference>
<dbReference type="InterPro" id="IPR050534">
    <property type="entry name" value="Coronavir_polyprotein_1ab"/>
</dbReference>
<evidence type="ECO:0000313" key="13">
    <source>
        <dbReference type="Proteomes" id="UP001378960"/>
    </source>
</evidence>
<dbReference type="GO" id="GO:0005524">
    <property type="term" value="F:ATP binding"/>
    <property type="evidence" value="ECO:0007669"/>
    <property type="project" value="UniProtKB-KW"/>
</dbReference>
<dbReference type="InterPro" id="IPR004483">
    <property type="entry name" value="SMUBP-2/Hcs1-like"/>
</dbReference>
<accession>A0AAV5R5F0</accession>
<dbReference type="SUPFAM" id="SSF52540">
    <property type="entry name" value="P-loop containing nucleoside triphosphate hydrolases"/>
    <property type="match status" value="1"/>
</dbReference>
<dbReference type="EC" id="3.6.4.12" evidence="4"/>
<keyword evidence="5" id="KW-0963">Cytoplasm</keyword>
<keyword evidence="7" id="KW-0378">Hydrolase</keyword>
<protein>
    <recommendedName>
        <fullName evidence="4">DNA helicase</fullName>
        <ecNumber evidence="4">3.6.4.12</ecNumber>
    </recommendedName>
</protein>
<evidence type="ECO:0000256" key="5">
    <source>
        <dbReference type="ARBA" id="ARBA00022490"/>
    </source>
</evidence>
<evidence type="ECO:0000256" key="4">
    <source>
        <dbReference type="ARBA" id="ARBA00012551"/>
    </source>
</evidence>
<dbReference type="Proteomes" id="UP001378960">
    <property type="component" value="Unassembled WGS sequence"/>
</dbReference>
<dbReference type="Gene3D" id="2.40.30.270">
    <property type="match status" value="1"/>
</dbReference>
<keyword evidence="10" id="KW-0539">Nucleus</keyword>
<dbReference type="Pfam" id="PF13086">
    <property type="entry name" value="AAA_11"/>
    <property type="match status" value="1"/>
</dbReference>
<evidence type="ECO:0000256" key="3">
    <source>
        <dbReference type="ARBA" id="ARBA00007913"/>
    </source>
</evidence>
<feature type="domain" description="AAA+ ATPase" evidence="11">
    <location>
        <begin position="207"/>
        <end position="448"/>
    </location>
</feature>
<dbReference type="Pfam" id="PF21138">
    <property type="entry name" value="SMUBP-2_HCS1_1B"/>
    <property type="match status" value="1"/>
</dbReference>
<dbReference type="InterPro" id="IPR047187">
    <property type="entry name" value="SF1_C_Upf1"/>
</dbReference>
<evidence type="ECO:0000256" key="1">
    <source>
        <dbReference type="ARBA" id="ARBA00004123"/>
    </source>
</evidence>